<organism evidence="1 2">
    <name type="scientific">Pseudomonas syringae pv. apii</name>
    <dbReference type="NCBI Taxonomy" id="81036"/>
    <lineage>
        <taxon>Bacteria</taxon>
        <taxon>Pseudomonadati</taxon>
        <taxon>Pseudomonadota</taxon>
        <taxon>Gammaproteobacteria</taxon>
        <taxon>Pseudomonadales</taxon>
        <taxon>Pseudomonadaceae</taxon>
        <taxon>Pseudomonas</taxon>
    </lineage>
</organism>
<comment type="caution">
    <text evidence="1">The sequence shown here is derived from an EMBL/GenBank/DDBJ whole genome shotgun (WGS) entry which is preliminary data.</text>
</comment>
<name>A0A3M3R709_9PSED</name>
<dbReference type="AlphaFoldDB" id="A0A3M3R709"/>
<reference evidence="1 2" key="1">
    <citation type="submission" date="2018-08" db="EMBL/GenBank/DDBJ databases">
        <title>Recombination of ecologically and evolutionarily significant loci maintains genetic cohesion in the Pseudomonas syringae species complex.</title>
        <authorList>
            <person name="Dillon M."/>
            <person name="Thakur S."/>
            <person name="Almeida R.N.D."/>
            <person name="Weir B.S."/>
            <person name="Guttman D.S."/>
        </authorList>
    </citation>
    <scope>NUCLEOTIDE SEQUENCE [LARGE SCALE GENOMIC DNA]</scope>
    <source>
        <strain evidence="1 2">1089_5</strain>
    </source>
</reference>
<evidence type="ECO:0000313" key="1">
    <source>
        <dbReference type="EMBL" id="RMN92302.1"/>
    </source>
</evidence>
<evidence type="ECO:0000313" key="2">
    <source>
        <dbReference type="Proteomes" id="UP000278062"/>
    </source>
</evidence>
<dbReference type="EMBL" id="RBPL01000112">
    <property type="protein sequence ID" value="RMN92302.1"/>
    <property type="molecule type" value="Genomic_DNA"/>
</dbReference>
<accession>A0A3M3R709</accession>
<protein>
    <submittedName>
        <fullName evidence="1">Alcohol dehydrogenase, zinc-containing</fullName>
    </submittedName>
</protein>
<dbReference type="Proteomes" id="UP000278062">
    <property type="component" value="Unassembled WGS sequence"/>
</dbReference>
<sequence length="74" mass="8343">MVCLITGAEQFDTRIRVAQKKKATEWLKLFIGSISPNHDSWMLTLKVGSEVFYAGSIVRLGGYSEFKVVDEQAF</sequence>
<gene>
    <name evidence="1" type="ORF">ALQ49_102013</name>
</gene>
<proteinExistence type="predicted"/>